<feature type="chain" id="PRO_5046991641" evidence="2">
    <location>
        <begin position="21"/>
        <end position="53"/>
    </location>
</feature>
<accession>A0ABW5TS21</accession>
<feature type="signal peptide" evidence="2">
    <location>
        <begin position="1"/>
        <end position="20"/>
    </location>
</feature>
<dbReference type="EMBL" id="JBHULV010000029">
    <property type="protein sequence ID" value="MFD2732087.1"/>
    <property type="molecule type" value="Genomic_DNA"/>
</dbReference>
<name>A0ABW5TS21_9SPHI</name>
<dbReference type="GO" id="GO:0016779">
    <property type="term" value="F:nucleotidyltransferase activity"/>
    <property type="evidence" value="ECO:0007669"/>
    <property type="project" value="UniProtKB-KW"/>
</dbReference>
<keyword evidence="4" id="KW-1185">Reference proteome</keyword>
<keyword evidence="3" id="KW-0808">Transferase</keyword>
<keyword evidence="3" id="KW-0548">Nucleotidyltransferase</keyword>
<protein>
    <submittedName>
        <fullName evidence="3">Phosphatidate cytidylyltransferase</fullName>
    </submittedName>
</protein>
<evidence type="ECO:0000256" key="2">
    <source>
        <dbReference type="SAM" id="SignalP"/>
    </source>
</evidence>
<proteinExistence type="predicted"/>
<gene>
    <name evidence="3" type="ORF">ACFSSE_10275</name>
</gene>
<dbReference type="Proteomes" id="UP001597546">
    <property type="component" value="Unassembled WGS sequence"/>
</dbReference>
<dbReference type="PROSITE" id="PS51257">
    <property type="entry name" value="PROKAR_LIPOPROTEIN"/>
    <property type="match status" value="1"/>
</dbReference>
<comment type="caution">
    <text evidence="3">The sequence shown here is derived from an EMBL/GenBank/DDBJ whole genome shotgun (WGS) entry which is preliminary data.</text>
</comment>
<keyword evidence="1" id="KW-0812">Transmembrane</keyword>
<organism evidence="3 4">
    <name type="scientific">Pedobacter alpinus</name>
    <dbReference type="NCBI Taxonomy" id="1590643"/>
    <lineage>
        <taxon>Bacteria</taxon>
        <taxon>Pseudomonadati</taxon>
        <taxon>Bacteroidota</taxon>
        <taxon>Sphingobacteriia</taxon>
        <taxon>Sphingobacteriales</taxon>
        <taxon>Sphingobacteriaceae</taxon>
        <taxon>Pedobacter</taxon>
    </lineage>
</organism>
<evidence type="ECO:0000313" key="3">
    <source>
        <dbReference type="EMBL" id="MFD2732087.1"/>
    </source>
</evidence>
<evidence type="ECO:0000313" key="4">
    <source>
        <dbReference type="Proteomes" id="UP001597546"/>
    </source>
</evidence>
<feature type="transmembrane region" description="Helical" evidence="1">
    <location>
        <begin position="29"/>
        <end position="48"/>
    </location>
</feature>
<keyword evidence="2" id="KW-0732">Signal</keyword>
<reference evidence="4" key="1">
    <citation type="journal article" date="2019" name="Int. J. Syst. Evol. Microbiol.">
        <title>The Global Catalogue of Microorganisms (GCM) 10K type strain sequencing project: providing services to taxonomists for standard genome sequencing and annotation.</title>
        <authorList>
            <consortium name="The Broad Institute Genomics Platform"/>
            <consortium name="The Broad Institute Genome Sequencing Center for Infectious Disease"/>
            <person name="Wu L."/>
            <person name="Ma J."/>
        </authorList>
    </citation>
    <scope>NUCLEOTIDE SEQUENCE [LARGE SCALE GENOMIC DNA]</scope>
    <source>
        <strain evidence="4">KCTC 42456</strain>
    </source>
</reference>
<keyword evidence="1" id="KW-0472">Membrane</keyword>
<sequence length="53" mass="5936">MKKFILPSLFILLLSLSSCAAVEGIFKVGYYAGIFVVVFVLIVIAFIYSKFKK</sequence>
<dbReference type="RefSeq" id="WP_379100886.1">
    <property type="nucleotide sequence ID" value="NZ_JBHULV010000029.1"/>
</dbReference>
<evidence type="ECO:0000256" key="1">
    <source>
        <dbReference type="SAM" id="Phobius"/>
    </source>
</evidence>
<keyword evidence="1" id="KW-1133">Transmembrane helix</keyword>